<evidence type="ECO:0000256" key="1">
    <source>
        <dbReference type="SAM" id="MobiDB-lite"/>
    </source>
</evidence>
<evidence type="ECO:0000256" key="2">
    <source>
        <dbReference type="SAM" id="Phobius"/>
    </source>
</evidence>
<organism evidence="3 4">
    <name type="scientific">Sorangium cellulosum</name>
    <name type="common">Polyangium cellulosum</name>
    <dbReference type="NCBI Taxonomy" id="56"/>
    <lineage>
        <taxon>Bacteria</taxon>
        <taxon>Pseudomonadati</taxon>
        <taxon>Myxococcota</taxon>
        <taxon>Polyangia</taxon>
        <taxon>Polyangiales</taxon>
        <taxon>Polyangiaceae</taxon>
        <taxon>Sorangium</taxon>
    </lineage>
</organism>
<dbReference type="Proteomes" id="UP000295781">
    <property type="component" value="Chromosome"/>
</dbReference>
<accession>A0A4P2Q8U4</accession>
<feature type="region of interest" description="Disordered" evidence="1">
    <location>
        <begin position="1"/>
        <end position="21"/>
    </location>
</feature>
<evidence type="ECO:0000313" key="3">
    <source>
        <dbReference type="EMBL" id="AUX26027.1"/>
    </source>
</evidence>
<dbReference type="AlphaFoldDB" id="A0A4P2Q8U4"/>
<name>A0A4P2Q8U4_SORCE</name>
<evidence type="ECO:0000313" key="4">
    <source>
        <dbReference type="Proteomes" id="UP000295781"/>
    </source>
</evidence>
<sequence length="716" mass="73707">MRGGPAGAARGRPPRRAPRAAGAAAAAWLAAAAPALGQAPPPSPSAAELVVDAAPVFGTSGALPWGWNQIVVRVQNNGGAAARGEVEIASKRFSSLPDFVASAPYSVAAGASIHVRVPVQVSPFGDVQVRALDERGAPVSSHALASTSQRAVVLLDVSEPSRLRATLHEAPVAPLYLPTGRGAGPSPGPVLWVGQPRFDGATGDPLLPDRAALYSAVDAVLMRTDTLSRLGGAELEALAGYVLAGGTLALAVARPEDLRHPALAALVGGEVAKAGVAPPTLAEILPPSVSSGFGTPENALAPAPGAGPEVAEALSGWSGGNLRGSAYGSSASYGLGEVHLLAFDPTRPQAASDPWVKIRMADLARRAHDRRSTVAFRPGEESLGLDLDRVRRELDPNESARWAIGLSAFLLCLYAVLAGPINFARAARQGRPLRALRRLPVLAAVMFAVIVGVGVLAKGVGGRARHLTLIEAGAGLSKGSARRFRAFYVSSAEDLTVRTTDASGVISTAVLAELSARRDRLVVDRDGARLTEVAALPWQTVIVREDGVAPLGDGIAIVAEPGGDTVVSNRSGRDLRGGILWLPTGEARYFARIRDGERVSSRVGAGGGGGGVDLRARVEGQAWLSHVGFGRRVGGIDVHDLGGSLLVPLLEPDAPGLGGAWWAIEEAAGDAIDWFPAGVPVLLGQLDGGEGRTSDSGLRLESDRVLVRIVGYGGRP</sequence>
<feature type="transmembrane region" description="Helical" evidence="2">
    <location>
        <begin position="402"/>
        <end position="423"/>
    </location>
</feature>
<proteinExistence type="predicted"/>
<keyword evidence="2" id="KW-1133">Transmembrane helix</keyword>
<feature type="transmembrane region" description="Helical" evidence="2">
    <location>
        <begin position="435"/>
        <end position="457"/>
    </location>
</feature>
<keyword evidence="2" id="KW-0472">Membrane</keyword>
<dbReference type="EMBL" id="CP012670">
    <property type="protein sequence ID" value="AUX26027.1"/>
    <property type="molecule type" value="Genomic_DNA"/>
</dbReference>
<gene>
    <name evidence="3" type="ORF">SOCEGT47_065800</name>
</gene>
<reference evidence="3 4" key="1">
    <citation type="submission" date="2015-09" db="EMBL/GenBank/DDBJ databases">
        <title>Sorangium comparison.</title>
        <authorList>
            <person name="Zaburannyi N."/>
            <person name="Bunk B."/>
            <person name="Overmann J."/>
            <person name="Mueller R."/>
        </authorList>
    </citation>
    <scope>NUCLEOTIDE SEQUENCE [LARGE SCALE GENOMIC DNA]</scope>
    <source>
        <strain evidence="3 4">So ceGT47</strain>
    </source>
</reference>
<protein>
    <submittedName>
        <fullName evidence="3">Uncharacterized protein</fullName>
    </submittedName>
</protein>
<dbReference type="RefSeq" id="WP_242515444.1">
    <property type="nucleotide sequence ID" value="NZ_CP012670.1"/>
</dbReference>
<keyword evidence="2" id="KW-0812">Transmembrane</keyword>